<evidence type="ECO:0000256" key="1">
    <source>
        <dbReference type="SAM" id="MobiDB-lite"/>
    </source>
</evidence>
<evidence type="ECO:0000313" key="2">
    <source>
        <dbReference type="EMBL" id="KAH0819622.1"/>
    </source>
</evidence>
<dbReference type="AlphaFoldDB" id="A0A8J6LI23"/>
<proteinExistence type="predicted"/>
<evidence type="ECO:0000313" key="3">
    <source>
        <dbReference type="Proteomes" id="UP000719412"/>
    </source>
</evidence>
<feature type="compositionally biased region" description="Basic residues" evidence="1">
    <location>
        <begin position="663"/>
        <end position="675"/>
    </location>
</feature>
<feature type="region of interest" description="Disordered" evidence="1">
    <location>
        <begin position="319"/>
        <end position="351"/>
    </location>
</feature>
<protein>
    <submittedName>
        <fullName evidence="2">Uncharacterized protein</fullName>
    </submittedName>
</protein>
<accession>A0A8J6LI23</accession>
<reference evidence="2" key="1">
    <citation type="journal article" date="2020" name="J Insects Food Feed">
        <title>The yellow mealworm (Tenebrio molitor) genome: a resource for the emerging insects as food and feed industry.</title>
        <authorList>
            <person name="Eriksson T."/>
            <person name="Andere A."/>
            <person name="Kelstrup H."/>
            <person name="Emery V."/>
            <person name="Picard C."/>
        </authorList>
    </citation>
    <scope>NUCLEOTIDE SEQUENCE</scope>
    <source>
        <strain evidence="2">Stoneville</strain>
        <tissue evidence="2">Whole head</tissue>
    </source>
</reference>
<gene>
    <name evidence="2" type="ORF">GEV33_003169</name>
</gene>
<organism evidence="2 3">
    <name type="scientific">Tenebrio molitor</name>
    <name type="common">Yellow mealworm beetle</name>
    <dbReference type="NCBI Taxonomy" id="7067"/>
    <lineage>
        <taxon>Eukaryota</taxon>
        <taxon>Metazoa</taxon>
        <taxon>Ecdysozoa</taxon>
        <taxon>Arthropoda</taxon>
        <taxon>Hexapoda</taxon>
        <taxon>Insecta</taxon>
        <taxon>Pterygota</taxon>
        <taxon>Neoptera</taxon>
        <taxon>Endopterygota</taxon>
        <taxon>Coleoptera</taxon>
        <taxon>Polyphaga</taxon>
        <taxon>Cucujiformia</taxon>
        <taxon>Tenebrionidae</taxon>
        <taxon>Tenebrio</taxon>
    </lineage>
</organism>
<feature type="compositionally biased region" description="Pro residues" evidence="1">
    <location>
        <begin position="321"/>
        <end position="331"/>
    </location>
</feature>
<dbReference type="EMBL" id="JABDTM020014109">
    <property type="protein sequence ID" value="KAH0819622.1"/>
    <property type="molecule type" value="Genomic_DNA"/>
</dbReference>
<reference evidence="2" key="2">
    <citation type="submission" date="2021-08" db="EMBL/GenBank/DDBJ databases">
        <authorList>
            <person name="Eriksson T."/>
        </authorList>
    </citation>
    <scope>NUCLEOTIDE SEQUENCE</scope>
    <source>
        <strain evidence="2">Stoneville</strain>
        <tissue evidence="2">Whole head</tissue>
    </source>
</reference>
<keyword evidence="3" id="KW-1185">Reference proteome</keyword>
<feature type="region of interest" description="Disordered" evidence="1">
    <location>
        <begin position="513"/>
        <end position="536"/>
    </location>
</feature>
<name>A0A8J6LI23_TENMO</name>
<feature type="region of interest" description="Disordered" evidence="1">
    <location>
        <begin position="647"/>
        <end position="681"/>
    </location>
</feature>
<sequence length="847" mass="96792">MEPESDRVLAVCKSGFVSSIDNQNIMNVKQERHDEAEIQALADKILEASKNRMVVNQQKTHAGVGQNLILNSMMNDKKKQNNSLQATNCGETGKAIDEESVRGRFGWETIGKNPIPYINRLGEKYCAVRMVEMKALNKYLNYLHQDIYNCTCIRSYYITEPEEQFTQRDLIVRLSDAIEFYNFLCSCYTKLVNGETDSLGRSGFIRINKESVVPYTVYNDQKYVPLFYFEGETENLKQRANKLEGWDLSYLKFCCKVQGIRNELFAHDSCSVISLNDIKNYFPPGTLFEDYWPKKSVDSQLLISGNTRNQSQIIQWTRQPTGPPIAHPVPSPRAVSLSQPKPPSANSQMHNVHSYPSYGMAGQHPYHPPQSRTPGSAIRTTYPAAAGNRHMRSPNYYSNITQGPPPLVPTTQAQSNLHYTNAQTNATPNYMISGEQPSLNQINYHQEEPEEPQPPPMIPIRQFLANGGVLSPNFLRHQQAQRMHMDVVNQNSAPRDLQNNYNVSNRQSILINTPQPAHQQSSRTQPSTFAEEQHSMSNGQMCLDDVNCKLISIPEPPTSSNHIPYKMQKALVEGKLLPCINMKPYVYAELLVTLPDLIMNFFNNIPVQSCQRVMKVLGIDLYKPNNTDHTVEMDRVLKRVGLSKRTQSDIKAQDQNAIDEKTKIRRRRRSKSRRRSSQENKKTRGLFNIDWESVKDCKSCKSRAITRRFCSKRCDNELYRSNSFKFERFIRGNEEASTLGKKISLCDDYSLPVDNLGNKKRPNSIAVPSLTEWNITSPNEEKIEILETYSTPRDSRQQLIQEEIETKCFTSPDREYSQPYTTGLMANIKGAIKESQTLLWTYRLVGL</sequence>
<feature type="compositionally biased region" description="Polar residues" evidence="1">
    <location>
        <begin position="336"/>
        <end position="351"/>
    </location>
</feature>
<dbReference type="Proteomes" id="UP000719412">
    <property type="component" value="Unassembled WGS sequence"/>
</dbReference>
<comment type="caution">
    <text evidence="2">The sequence shown here is derived from an EMBL/GenBank/DDBJ whole genome shotgun (WGS) entry which is preliminary data.</text>
</comment>
<feature type="compositionally biased region" description="Basic and acidic residues" evidence="1">
    <location>
        <begin position="647"/>
        <end position="662"/>
    </location>
</feature>